<name>A0ABR8LX13_9FLAO</name>
<sequence>MTANWIKYFEKKIKLLNPTDVEHRDTEYRLSRTYYFQESYLTVDFSDSNTVNKVELGTYKIGKFSDYKILFDNNAPNFTKVKQRLFEIDENENYVLTYDKANVENLNGFLDNLFTKGWKEEIISFKGFEYLIKVEINKTSYRIELKSDAEQDVPMLTDFLERKISVLWKNLGINSGNISKEKLIVKPLIKNVVQHRV</sequence>
<evidence type="ECO:0000313" key="1">
    <source>
        <dbReference type="EMBL" id="MBD3864710.1"/>
    </source>
</evidence>
<keyword evidence="2" id="KW-1185">Reference proteome</keyword>
<reference evidence="1 2" key="1">
    <citation type="submission" date="2020-09" db="EMBL/GenBank/DDBJ databases">
        <title>Bacillus nautilus sp. nov., Chryseoglobus crepusculi sp. nov, and Psychrobacter noctis sp. nov., isolated from deep-sea sponges from the equatorial Atlantic.</title>
        <authorList>
            <person name="Stennett H.L."/>
            <person name="Williams S.E."/>
        </authorList>
    </citation>
    <scope>NUCLEOTIDE SEQUENCE [LARGE SCALE GENOMIC DNA]</scope>
    <source>
        <strain evidence="1 2">28M-24</strain>
    </source>
</reference>
<gene>
    <name evidence="1" type="ORF">IEG06_14770</name>
</gene>
<evidence type="ECO:0008006" key="3">
    <source>
        <dbReference type="Google" id="ProtNLM"/>
    </source>
</evidence>
<evidence type="ECO:0000313" key="2">
    <source>
        <dbReference type="Proteomes" id="UP000627521"/>
    </source>
</evidence>
<dbReference type="EMBL" id="JACXXH010000023">
    <property type="protein sequence ID" value="MBD3864710.1"/>
    <property type="molecule type" value="Genomic_DNA"/>
</dbReference>
<organism evidence="1 2">
    <name type="scientific">Olleya marilimosa</name>
    <dbReference type="NCBI Taxonomy" id="272164"/>
    <lineage>
        <taxon>Bacteria</taxon>
        <taxon>Pseudomonadati</taxon>
        <taxon>Bacteroidota</taxon>
        <taxon>Flavobacteriia</taxon>
        <taxon>Flavobacteriales</taxon>
        <taxon>Flavobacteriaceae</taxon>
    </lineage>
</organism>
<comment type="caution">
    <text evidence="1">The sequence shown here is derived from an EMBL/GenBank/DDBJ whole genome shotgun (WGS) entry which is preliminary data.</text>
</comment>
<proteinExistence type="predicted"/>
<dbReference type="Proteomes" id="UP000627521">
    <property type="component" value="Unassembled WGS sequence"/>
</dbReference>
<accession>A0ABR8LX13</accession>
<protein>
    <recommendedName>
        <fullName evidence="3">CYTH domain-containing protein</fullName>
    </recommendedName>
</protein>